<dbReference type="PROSITE" id="PS50294">
    <property type="entry name" value="WD_REPEATS_REGION"/>
    <property type="match status" value="1"/>
</dbReference>
<dbReference type="Gene3D" id="2.130.10.10">
    <property type="entry name" value="YVTN repeat-like/Quinoprotein amine dehydrogenase"/>
    <property type="match status" value="3"/>
</dbReference>
<feature type="region of interest" description="Disordered" evidence="6">
    <location>
        <begin position="922"/>
        <end position="951"/>
    </location>
</feature>
<feature type="compositionally biased region" description="Basic and acidic residues" evidence="6">
    <location>
        <begin position="301"/>
        <end position="318"/>
    </location>
</feature>
<dbReference type="InterPro" id="IPR015943">
    <property type="entry name" value="WD40/YVTN_repeat-like_dom_sf"/>
</dbReference>
<feature type="repeat" description="WD" evidence="5">
    <location>
        <begin position="336"/>
        <end position="369"/>
    </location>
</feature>
<dbReference type="PANTHER" id="PTHR22846:SF2">
    <property type="entry name" value="F-BOX-LIKE_WD REPEAT-CONTAINING PROTEIN EBI"/>
    <property type="match status" value="1"/>
</dbReference>
<dbReference type="SUPFAM" id="SSF50978">
    <property type="entry name" value="WD40 repeat-like"/>
    <property type="match status" value="1"/>
</dbReference>
<feature type="region of interest" description="Disordered" evidence="6">
    <location>
        <begin position="999"/>
        <end position="1063"/>
    </location>
</feature>
<dbReference type="PANTHER" id="PTHR22846">
    <property type="entry name" value="WD40 REPEAT PROTEIN"/>
    <property type="match status" value="1"/>
</dbReference>
<comment type="caution">
    <text evidence="7">The sequence shown here is derived from an EMBL/GenBank/DDBJ whole genome shotgun (WGS) entry which is preliminary data.</text>
</comment>
<dbReference type="InterPro" id="IPR045183">
    <property type="entry name" value="Ebi-like"/>
</dbReference>
<comment type="subcellular location">
    <subcellularLocation>
        <location evidence="1">Nucleus</location>
    </subcellularLocation>
</comment>
<accession>A0ABR3BKU6</accession>
<evidence type="ECO:0000313" key="7">
    <source>
        <dbReference type="EMBL" id="KAL0243420.1"/>
    </source>
</evidence>
<feature type="compositionally biased region" description="Polar residues" evidence="6">
    <location>
        <begin position="291"/>
        <end position="300"/>
    </location>
</feature>
<keyword evidence="4" id="KW-0539">Nucleus</keyword>
<dbReference type="PRINTS" id="PR00320">
    <property type="entry name" value="GPROTEINBRPT"/>
</dbReference>
<dbReference type="PROSITE" id="PS50082">
    <property type="entry name" value="WD_REPEATS_2"/>
    <property type="match status" value="3"/>
</dbReference>
<feature type="region of interest" description="Disordered" evidence="6">
    <location>
        <begin position="163"/>
        <end position="326"/>
    </location>
</feature>
<feature type="compositionally biased region" description="Polar residues" evidence="6">
    <location>
        <begin position="634"/>
        <end position="646"/>
    </location>
</feature>
<feature type="region of interest" description="Disordered" evidence="6">
    <location>
        <begin position="378"/>
        <end position="399"/>
    </location>
</feature>
<dbReference type="SMART" id="SM00320">
    <property type="entry name" value="WD40"/>
    <property type="match status" value="8"/>
</dbReference>
<reference evidence="7" key="2">
    <citation type="submission" date="2024-01" db="EMBL/GenBank/DDBJ databases">
        <title>Comparative genomics of Cryptococcus and Kwoniella reveals pathogenesis evolution and contrasting modes of karyotype evolution via chromosome fusion or intercentromeric recombination.</title>
        <authorList>
            <person name="Coelho M.A."/>
            <person name="David-Palma M."/>
            <person name="Shea T."/>
            <person name="Bowers K."/>
            <person name="Mcginley-Smith S."/>
            <person name="Mohammad A.W."/>
            <person name="Gnirke A."/>
            <person name="Yurkov A.M."/>
            <person name="Nowrousian M."/>
            <person name="Sun S."/>
            <person name="Cuomo C.A."/>
            <person name="Heitman J."/>
        </authorList>
    </citation>
    <scope>NUCLEOTIDE SEQUENCE</scope>
    <source>
        <strain evidence="7">IND107</strain>
    </source>
</reference>
<feature type="compositionally biased region" description="Basic and acidic residues" evidence="6">
    <location>
        <begin position="266"/>
        <end position="290"/>
    </location>
</feature>
<evidence type="ECO:0000256" key="1">
    <source>
        <dbReference type="ARBA" id="ARBA00004123"/>
    </source>
</evidence>
<dbReference type="InterPro" id="IPR020472">
    <property type="entry name" value="WD40_PAC1"/>
</dbReference>
<dbReference type="InterPro" id="IPR001680">
    <property type="entry name" value="WD40_rpt"/>
</dbReference>
<feature type="compositionally biased region" description="Pro residues" evidence="6">
    <location>
        <begin position="181"/>
        <end position="196"/>
    </location>
</feature>
<name>A0ABR3BKU6_9TREE</name>
<reference evidence="7" key="1">
    <citation type="submission" date="2015-01" db="EMBL/GenBank/DDBJ databases">
        <authorList>
            <consortium name="The Broad Institute Genomics Platform"/>
            <person name="Cuomo C."/>
            <person name="Litvintseva A."/>
            <person name="Chen Y."/>
            <person name="Heitman J."/>
            <person name="Sun S."/>
            <person name="Springer D."/>
            <person name="Dromer F."/>
            <person name="Young S."/>
            <person name="Zeng Q."/>
            <person name="Gargeya S."/>
            <person name="Abouelleil A."/>
            <person name="Alvarado L."/>
            <person name="Chapman S.B."/>
            <person name="Gainer-Dewar J."/>
            <person name="Goldberg J."/>
            <person name="Griggs A."/>
            <person name="Gujja S."/>
            <person name="Hansen M."/>
            <person name="Howarth C."/>
            <person name="Imamovic A."/>
            <person name="Larimer J."/>
            <person name="Murphy C."/>
            <person name="Naylor J."/>
            <person name="Pearson M."/>
            <person name="Priest M."/>
            <person name="Roberts A."/>
            <person name="Saif S."/>
            <person name="Shea T."/>
            <person name="Sykes S."/>
            <person name="Wortman J."/>
            <person name="Nusbaum C."/>
            <person name="Birren B."/>
        </authorList>
    </citation>
    <scope>NUCLEOTIDE SEQUENCE</scope>
    <source>
        <strain evidence="7">IND107</strain>
    </source>
</reference>
<evidence type="ECO:0008006" key="9">
    <source>
        <dbReference type="Google" id="ProtNLM"/>
    </source>
</evidence>
<evidence type="ECO:0000256" key="4">
    <source>
        <dbReference type="ARBA" id="ARBA00023242"/>
    </source>
</evidence>
<dbReference type="Pfam" id="PF08513">
    <property type="entry name" value="LisH"/>
    <property type="match status" value="1"/>
</dbReference>
<keyword evidence="2 5" id="KW-0853">WD repeat</keyword>
<feature type="compositionally biased region" description="Low complexity" evidence="6">
    <location>
        <begin position="613"/>
        <end position="633"/>
    </location>
</feature>
<organism evidence="7 8">
    <name type="scientific">Cryptococcus tetragattii IND107</name>
    <dbReference type="NCBI Taxonomy" id="1296105"/>
    <lineage>
        <taxon>Eukaryota</taxon>
        <taxon>Fungi</taxon>
        <taxon>Dikarya</taxon>
        <taxon>Basidiomycota</taxon>
        <taxon>Agaricomycotina</taxon>
        <taxon>Tremellomycetes</taxon>
        <taxon>Tremellales</taxon>
        <taxon>Cryptococcaceae</taxon>
        <taxon>Cryptococcus</taxon>
        <taxon>Cryptococcus gattii species complex</taxon>
    </lineage>
</organism>
<feature type="repeat" description="WD" evidence="5">
    <location>
        <begin position="785"/>
        <end position="808"/>
    </location>
</feature>
<evidence type="ECO:0000256" key="5">
    <source>
        <dbReference type="PROSITE-ProRule" id="PRU00221"/>
    </source>
</evidence>
<keyword evidence="8" id="KW-1185">Reference proteome</keyword>
<dbReference type="GeneID" id="91992241"/>
<feature type="compositionally biased region" description="Low complexity" evidence="6">
    <location>
        <begin position="217"/>
        <end position="227"/>
    </location>
</feature>
<proteinExistence type="predicted"/>
<feature type="compositionally biased region" description="Basic and acidic residues" evidence="6">
    <location>
        <begin position="197"/>
        <end position="207"/>
    </location>
</feature>
<protein>
    <recommendedName>
        <fullName evidence="9">LisH domain-containing protein</fullName>
    </recommendedName>
</protein>
<feature type="compositionally biased region" description="Polar residues" evidence="6">
    <location>
        <begin position="1000"/>
        <end position="1020"/>
    </location>
</feature>
<dbReference type="Pfam" id="PF00400">
    <property type="entry name" value="WD40"/>
    <property type="match status" value="4"/>
</dbReference>
<evidence type="ECO:0000313" key="8">
    <source>
        <dbReference type="Proteomes" id="UP000054399"/>
    </source>
</evidence>
<dbReference type="PROSITE" id="PS50896">
    <property type="entry name" value="LISH"/>
    <property type="match status" value="1"/>
</dbReference>
<sequence>MLPPLPPKLSGGDPLASPSPPEGETVQLSSVEINILVYLYLLESDFTHTAFTLLAESNLAATPLFQHFNPAYPTPSAATAAAAAKAARAAARQRDRDGGQAAPAFGSAAGRIERGELIRKLWKAVRWEEVERHVAGNGEPLSPQCPNPFHLLIPHVCPPSYPSAGSNPPLPLPAVLQTSSAPPPPPKRPQPFPPPDDGPRESKDRDKAKGKRKSRRPSSSPAPLARSPSPPPSIDNAMKKPAQGETRKEKPRKRARMSDAEDEKDAGDGRDTRADSKLPKKKERERETRKVPSSQASRATSPDKSRRPSPRSKDKDAKLQNGVGSAVEGRDEIGVWTEHRDVVSNVAWNPKNVDLLATGSSDGFVRLWDFLPPSTSTSVDRHPSLTLSTRPTGISHKGIESSKKTITSVAWHPDGTILATGSQDGVGRLFTPSGQLQAIMSYGRGAVNAMKWSPSGTQILVGKDDFTVCKWMDRGGSMAMKTCYDAHTKEVNDVDWLDDQVFASAGNDHAIHVHYADDKRPRFTFRGHTDDVTKIKWSPPNVSARNGGGARERLLASVSDDGYCMIWKLPYYPSPRGASASVGAGPGPGPGTRSLSPVKKMEPPSDEDEYLYQQQPQQQQQQPQPQQQQPQQQSLSDPTAPDSSITPAAPPHHTVPMLSIENCLHRLHVVSGSENKRMSMLEWMPLDAAGQNQGRMILAAGGQDSTIKLFDALSGETLHVLPGLESGTGSLAFSPFSFGSLIDSLPDTDPTDPAATAAATATENGTLALTPTRSATRLGVGKYGLLAGGGWDGVLRIWDVESGKVLWGMEVEEEEGKRMVRERPMMLSMAWREDGKHLACGLFNKTLMVVNIIKALEAGKKWEMEIKRKIETPKPEEKILSSQRMRKALISMADMDLASSQSNASTVNTVIRRPDLSPVTTSLAPYSITTSSPAEDNTSSSQSGAVSTTSTTSDVYDMGFQSGCVPEWPLGANTPTKPAPLGFNYSGQTATATARTTVTLPSTGDNSTYAPETYQGSQAMDTRPPQEEEIFFTRHSGRASITSTGSTDPGLRDGVVSSPVPPDILTKKSKKRYCSSVCSIL</sequence>
<dbReference type="EMBL" id="ATAM02000010">
    <property type="protein sequence ID" value="KAL0243420.1"/>
    <property type="molecule type" value="Genomic_DNA"/>
</dbReference>
<feature type="region of interest" description="Disordered" evidence="6">
    <location>
        <begin position="578"/>
        <end position="654"/>
    </location>
</feature>
<feature type="compositionally biased region" description="Low complexity" evidence="6">
    <location>
        <begin position="938"/>
        <end position="951"/>
    </location>
</feature>
<feature type="repeat" description="WD" evidence="5">
    <location>
        <begin position="399"/>
        <end position="430"/>
    </location>
</feature>
<gene>
    <name evidence="7" type="ORF">I308_105386</name>
</gene>
<keyword evidence="3" id="KW-0677">Repeat</keyword>
<dbReference type="InterPro" id="IPR006594">
    <property type="entry name" value="LisH"/>
</dbReference>
<evidence type="ECO:0000256" key="3">
    <source>
        <dbReference type="ARBA" id="ARBA00022737"/>
    </source>
</evidence>
<evidence type="ECO:0000256" key="2">
    <source>
        <dbReference type="ARBA" id="ARBA00022574"/>
    </source>
</evidence>
<dbReference type="InterPro" id="IPR036322">
    <property type="entry name" value="WD40_repeat_dom_sf"/>
</dbReference>
<dbReference type="Proteomes" id="UP000054399">
    <property type="component" value="Unassembled WGS sequence"/>
</dbReference>
<dbReference type="Gene3D" id="1.20.960.30">
    <property type="match status" value="1"/>
</dbReference>
<feature type="region of interest" description="Disordered" evidence="6">
    <location>
        <begin position="1"/>
        <end position="23"/>
    </location>
</feature>
<feature type="compositionally biased region" description="Polar residues" evidence="6">
    <location>
        <begin position="922"/>
        <end position="937"/>
    </location>
</feature>
<evidence type="ECO:0000256" key="6">
    <source>
        <dbReference type="SAM" id="MobiDB-lite"/>
    </source>
</evidence>
<dbReference type="RefSeq" id="XP_066611787.1">
    <property type="nucleotide sequence ID" value="XM_066759841.1"/>
</dbReference>